<feature type="transmembrane region" description="Helical" evidence="6">
    <location>
        <begin position="449"/>
        <end position="469"/>
    </location>
</feature>
<evidence type="ECO:0000256" key="1">
    <source>
        <dbReference type="ARBA" id="ARBA00004141"/>
    </source>
</evidence>
<evidence type="ECO:0000256" key="4">
    <source>
        <dbReference type="ARBA" id="ARBA00023136"/>
    </source>
</evidence>
<evidence type="ECO:0000313" key="8">
    <source>
        <dbReference type="Proteomes" id="UP001174934"/>
    </source>
</evidence>
<evidence type="ECO:0000256" key="5">
    <source>
        <dbReference type="SAM" id="MobiDB-lite"/>
    </source>
</evidence>
<keyword evidence="3 6" id="KW-1133">Transmembrane helix</keyword>
<dbReference type="Pfam" id="PF02535">
    <property type="entry name" value="Zip"/>
    <property type="match status" value="1"/>
</dbReference>
<keyword evidence="2 6" id="KW-0812">Transmembrane</keyword>
<feature type="transmembrane region" description="Helical" evidence="6">
    <location>
        <begin position="109"/>
        <end position="132"/>
    </location>
</feature>
<dbReference type="PANTHER" id="PTHR11040">
    <property type="entry name" value="ZINC/IRON TRANSPORTER"/>
    <property type="match status" value="1"/>
</dbReference>
<feature type="region of interest" description="Disordered" evidence="5">
    <location>
        <begin position="208"/>
        <end position="227"/>
    </location>
</feature>
<dbReference type="GO" id="GO:0005385">
    <property type="term" value="F:zinc ion transmembrane transporter activity"/>
    <property type="evidence" value="ECO:0007669"/>
    <property type="project" value="TreeGrafter"/>
</dbReference>
<evidence type="ECO:0000313" key="7">
    <source>
        <dbReference type="EMBL" id="KAK0629007.1"/>
    </source>
</evidence>
<feature type="region of interest" description="Disordered" evidence="5">
    <location>
        <begin position="143"/>
        <end position="190"/>
    </location>
</feature>
<organism evidence="7 8">
    <name type="scientific">Bombardia bombarda</name>
    <dbReference type="NCBI Taxonomy" id="252184"/>
    <lineage>
        <taxon>Eukaryota</taxon>
        <taxon>Fungi</taxon>
        <taxon>Dikarya</taxon>
        <taxon>Ascomycota</taxon>
        <taxon>Pezizomycotina</taxon>
        <taxon>Sordariomycetes</taxon>
        <taxon>Sordariomycetidae</taxon>
        <taxon>Sordariales</taxon>
        <taxon>Lasiosphaeriaceae</taxon>
        <taxon>Bombardia</taxon>
    </lineage>
</organism>
<keyword evidence="8" id="KW-1185">Reference proteome</keyword>
<feature type="transmembrane region" description="Helical" evidence="6">
    <location>
        <begin position="33"/>
        <end position="57"/>
    </location>
</feature>
<feature type="transmembrane region" description="Helical" evidence="6">
    <location>
        <begin position="69"/>
        <end position="89"/>
    </location>
</feature>
<evidence type="ECO:0000256" key="6">
    <source>
        <dbReference type="SAM" id="Phobius"/>
    </source>
</evidence>
<name>A0AA39X8R2_9PEZI</name>
<keyword evidence="4 6" id="KW-0472">Membrane</keyword>
<gene>
    <name evidence="7" type="ORF">B0T17DRAFT_524350</name>
</gene>
<comment type="subcellular location">
    <subcellularLocation>
        <location evidence="1">Membrane</location>
        <topology evidence="1">Multi-pass membrane protein</topology>
    </subcellularLocation>
</comment>
<reference evidence="7" key="1">
    <citation type="submission" date="2023-06" db="EMBL/GenBank/DDBJ databases">
        <title>Genome-scale phylogeny and comparative genomics of the fungal order Sordariales.</title>
        <authorList>
            <consortium name="Lawrence Berkeley National Laboratory"/>
            <person name="Hensen N."/>
            <person name="Bonometti L."/>
            <person name="Westerberg I."/>
            <person name="Brannstrom I.O."/>
            <person name="Guillou S."/>
            <person name="Cros-Aarteil S."/>
            <person name="Calhoun S."/>
            <person name="Haridas S."/>
            <person name="Kuo A."/>
            <person name="Mondo S."/>
            <person name="Pangilinan J."/>
            <person name="Riley R."/>
            <person name="LaButti K."/>
            <person name="Andreopoulos B."/>
            <person name="Lipzen A."/>
            <person name="Chen C."/>
            <person name="Yanf M."/>
            <person name="Daum C."/>
            <person name="Ng V."/>
            <person name="Clum A."/>
            <person name="Steindorff A."/>
            <person name="Ohm R."/>
            <person name="Martin F."/>
            <person name="Silar P."/>
            <person name="Natvig D."/>
            <person name="Lalanne C."/>
            <person name="Gautier V."/>
            <person name="Ament-velasquez S.L."/>
            <person name="Kruys A."/>
            <person name="Hutchinson M.I."/>
            <person name="Powell A.J."/>
            <person name="Barry K."/>
            <person name="Miller A.N."/>
            <person name="Grigoriev I.V."/>
            <person name="Debuchy R."/>
            <person name="Gladieux P."/>
            <person name="Thoren M.H."/>
            <person name="Johannesson H."/>
        </authorList>
    </citation>
    <scope>NUCLEOTIDE SEQUENCE</scope>
    <source>
        <strain evidence="7">SMH3391-2</strain>
    </source>
</reference>
<dbReference type="Proteomes" id="UP001174934">
    <property type="component" value="Unassembled WGS sequence"/>
</dbReference>
<feature type="transmembrane region" description="Helical" evidence="6">
    <location>
        <begin position="406"/>
        <end position="429"/>
    </location>
</feature>
<dbReference type="PANTHER" id="PTHR11040:SF24">
    <property type="entry name" value="FE(2+) TRANSPORTER 3"/>
    <property type="match status" value="1"/>
</dbReference>
<dbReference type="InterPro" id="IPR003689">
    <property type="entry name" value="ZIP"/>
</dbReference>
<feature type="transmembrane region" description="Helical" evidence="6">
    <location>
        <begin position="340"/>
        <end position="362"/>
    </location>
</feature>
<feature type="transmembrane region" description="Helical" evidence="6">
    <location>
        <begin position="374"/>
        <end position="394"/>
    </location>
</feature>
<protein>
    <submittedName>
        <fullName evidence="7">Zinc/iron permease</fullName>
    </submittedName>
</protein>
<evidence type="ECO:0000256" key="3">
    <source>
        <dbReference type="ARBA" id="ARBA00022989"/>
    </source>
</evidence>
<accession>A0AA39X8R2</accession>
<evidence type="ECO:0000256" key="2">
    <source>
        <dbReference type="ARBA" id="ARBA00022692"/>
    </source>
</evidence>
<dbReference type="GO" id="GO:0005886">
    <property type="term" value="C:plasma membrane"/>
    <property type="evidence" value="ECO:0007669"/>
    <property type="project" value="TreeGrafter"/>
</dbReference>
<feature type="transmembrane region" description="Helical" evidence="6">
    <location>
        <begin position="314"/>
        <end position="334"/>
    </location>
</feature>
<proteinExistence type="predicted"/>
<sequence length="470" mass="50935">MDPDAATGQVSSLSLVDVKPVCSGGEEAGEYDLGIHVLGLFLVLFFSILGAAFPVVAKKVEWVKVPARVFFICKHFGTGVLIATAFVHLLPTAFGNLMDPCLPDLFTTIYPAMPGVIMMSSMFMLFVIEMWLNGKMGGGHSHGGPMGFESSPGPAAHAHAHAHTHAHSAANTTTTPQRPPRYSNEDDFETEDIDYEKKMARQVYDEKVRTTTTTTTKTDPFADGGELLAPRSEMPPWFIVFYEQYVRQRLELMNMIKATTPTSSSSMRAVDTTTAKVATTTPSASGPIIDSPYIDVETGLPVHPDVYRKMSLNITLLEGGILFHSVFVGMTISITIDGFIILLIAILFHQMFEGLGLGSRIAAVPYKKGSLRPWVLVVAFGTTAPIGQAIGLMARNSYDPNSAFGLIIVGVFNAISSGLLLYAALVDLLAEDFLSEEANRTMTKKDKTVGFAFVLLGGKCLYIPPFYVVA</sequence>
<comment type="caution">
    <text evidence="7">The sequence shown here is derived from an EMBL/GenBank/DDBJ whole genome shotgun (WGS) entry which is preliminary data.</text>
</comment>
<dbReference type="AlphaFoldDB" id="A0AA39X8R2"/>
<dbReference type="EMBL" id="JAULSR010000002">
    <property type="protein sequence ID" value="KAK0629007.1"/>
    <property type="molecule type" value="Genomic_DNA"/>
</dbReference>